<comment type="caution">
    <text evidence="2">The sequence shown here is derived from an EMBL/GenBank/DDBJ whole genome shotgun (WGS) entry which is preliminary data.</text>
</comment>
<reference evidence="2 3" key="1">
    <citation type="journal article" date="2020" name="Mol. Biol. Evol.">
        <title>Interspecific Gene Flow and the Evolution of Specialization in Black and White Rhinoceros.</title>
        <authorList>
            <person name="Moodley Y."/>
            <person name="Westbury M.V."/>
            <person name="Russo I.M."/>
            <person name="Gopalakrishnan S."/>
            <person name="Rakotoarivelo A."/>
            <person name="Olsen R.A."/>
            <person name="Prost S."/>
            <person name="Tunstall T."/>
            <person name="Ryder O.A."/>
            <person name="Dalen L."/>
            <person name="Bruford M.W."/>
        </authorList>
    </citation>
    <scope>NUCLEOTIDE SEQUENCE [LARGE SCALE GENOMIC DNA]</scope>
    <source>
        <strain evidence="2">SBR-YM</strain>
        <tissue evidence="2">Skin</tissue>
    </source>
</reference>
<evidence type="ECO:0000313" key="3">
    <source>
        <dbReference type="Proteomes" id="UP000551758"/>
    </source>
</evidence>
<protein>
    <submittedName>
        <fullName evidence="2">Uncharacterized protein</fullName>
    </submittedName>
</protein>
<dbReference type="EMBL" id="JACDTQ010003071">
    <property type="protein sequence ID" value="KAF5914852.1"/>
    <property type="molecule type" value="Genomic_DNA"/>
</dbReference>
<evidence type="ECO:0000256" key="1">
    <source>
        <dbReference type="SAM" id="MobiDB-lite"/>
    </source>
</evidence>
<organism evidence="2 3">
    <name type="scientific">Diceros bicornis minor</name>
    <name type="common">South-central black rhinoceros</name>
    <dbReference type="NCBI Taxonomy" id="77932"/>
    <lineage>
        <taxon>Eukaryota</taxon>
        <taxon>Metazoa</taxon>
        <taxon>Chordata</taxon>
        <taxon>Craniata</taxon>
        <taxon>Vertebrata</taxon>
        <taxon>Euteleostomi</taxon>
        <taxon>Mammalia</taxon>
        <taxon>Eutheria</taxon>
        <taxon>Laurasiatheria</taxon>
        <taxon>Perissodactyla</taxon>
        <taxon>Rhinocerotidae</taxon>
        <taxon>Diceros</taxon>
    </lineage>
</organism>
<feature type="non-terminal residue" evidence="2">
    <location>
        <position position="1"/>
    </location>
</feature>
<dbReference type="Proteomes" id="UP000551758">
    <property type="component" value="Unassembled WGS sequence"/>
</dbReference>
<feature type="region of interest" description="Disordered" evidence="1">
    <location>
        <begin position="1"/>
        <end position="20"/>
    </location>
</feature>
<accession>A0A7J7EGD9</accession>
<feature type="region of interest" description="Disordered" evidence="1">
    <location>
        <begin position="102"/>
        <end position="137"/>
    </location>
</feature>
<name>A0A7J7EGD9_DICBM</name>
<sequence length="137" mass="14651">MPSPKATSCPTGPENGTEMASRNYEDMTLLMGWTPNSKHKKRLKKMEANKAQAVSVHAEAIKVLVKPEDVKPKIPKGIRGKLRKHACACSTKCLRLCLPKAKAKSQPDSSSSSGSSSGLLKAPKPHEGPGVEASMCQ</sequence>
<feature type="compositionally biased region" description="Polar residues" evidence="1">
    <location>
        <begin position="1"/>
        <end position="10"/>
    </location>
</feature>
<gene>
    <name evidence="2" type="ORF">HPG69_010918</name>
</gene>
<proteinExistence type="predicted"/>
<feature type="compositionally biased region" description="Low complexity" evidence="1">
    <location>
        <begin position="109"/>
        <end position="118"/>
    </location>
</feature>
<evidence type="ECO:0000313" key="2">
    <source>
        <dbReference type="EMBL" id="KAF5914852.1"/>
    </source>
</evidence>
<dbReference type="AlphaFoldDB" id="A0A7J7EGD9"/>
<keyword evidence="3" id="KW-1185">Reference proteome</keyword>